<dbReference type="Pfam" id="PF07505">
    <property type="entry name" value="DUF5131"/>
    <property type="match status" value="1"/>
</dbReference>
<accession>A0A8J3RAD5</accession>
<evidence type="ECO:0000313" key="1">
    <source>
        <dbReference type="EMBL" id="GIH70299.1"/>
    </source>
</evidence>
<dbReference type="InterPro" id="IPR011101">
    <property type="entry name" value="DUF5131"/>
</dbReference>
<sequence>MGDKSAIEWTDATWNVVTGCTRISDDCQVCYIERTPPFRMEGRRFDGPHIGATTGVRLHPERLDQPLRWQRPRRIFVNSLADLFHDEVPDAYIAEVFAVMALSPRHTFQVLTKRPARMRALMSSDTFSGQVARLTVAMAEAEPGPPYLPEHLVVTHGRPWWPLQNVWLGVSAENQRWADLRIPVLLDTPAAVRWISAEPLLGPIDLRYLAGVDALLPDWMGGPGGGTGAPHPLLDWVVAGGESGPGARPMHPDWARSLRDQCQDAEVPFLLKQWGGWEPIGPLYGDDDETADAHMEAVVIEVHENRRVIQLERSGYIAEGHQPTDDRTWLMARVGKKRAGRLLDGRVWDEYPREAH</sequence>
<name>A0A8J3RAD5_9ACTN</name>
<reference evidence="1" key="1">
    <citation type="submission" date="2021-01" db="EMBL/GenBank/DDBJ databases">
        <title>Whole genome shotgun sequence of Sphaerimonospora thailandensis NBRC 107569.</title>
        <authorList>
            <person name="Komaki H."/>
            <person name="Tamura T."/>
        </authorList>
    </citation>
    <scope>NUCLEOTIDE SEQUENCE</scope>
    <source>
        <strain evidence="1">NBRC 107569</strain>
    </source>
</reference>
<gene>
    <name evidence="1" type="ORF">Mth01_25520</name>
</gene>
<evidence type="ECO:0008006" key="3">
    <source>
        <dbReference type="Google" id="ProtNLM"/>
    </source>
</evidence>
<protein>
    <recommendedName>
        <fullName evidence="3">Protein gp37</fullName>
    </recommendedName>
</protein>
<dbReference type="RefSeq" id="WP_204016018.1">
    <property type="nucleotide sequence ID" value="NZ_BOOG01000021.1"/>
</dbReference>
<comment type="caution">
    <text evidence="1">The sequence shown here is derived from an EMBL/GenBank/DDBJ whole genome shotgun (WGS) entry which is preliminary data.</text>
</comment>
<proteinExistence type="predicted"/>
<dbReference type="AlphaFoldDB" id="A0A8J3RAD5"/>
<dbReference type="EMBL" id="BOOG01000021">
    <property type="protein sequence ID" value="GIH70299.1"/>
    <property type="molecule type" value="Genomic_DNA"/>
</dbReference>
<evidence type="ECO:0000313" key="2">
    <source>
        <dbReference type="Proteomes" id="UP000610966"/>
    </source>
</evidence>
<dbReference type="Proteomes" id="UP000610966">
    <property type="component" value="Unassembled WGS sequence"/>
</dbReference>
<keyword evidence="2" id="KW-1185">Reference proteome</keyword>
<organism evidence="1 2">
    <name type="scientific">Sphaerimonospora thailandensis</name>
    <dbReference type="NCBI Taxonomy" id="795644"/>
    <lineage>
        <taxon>Bacteria</taxon>
        <taxon>Bacillati</taxon>
        <taxon>Actinomycetota</taxon>
        <taxon>Actinomycetes</taxon>
        <taxon>Streptosporangiales</taxon>
        <taxon>Streptosporangiaceae</taxon>
        <taxon>Sphaerimonospora</taxon>
    </lineage>
</organism>